<evidence type="ECO:0000256" key="3">
    <source>
        <dbReference type="ARBA" id="ARBA00022898"/>
    </source>
</evidence>
<gene>
    <name evidence="7" type="ORF">EVOR1521_LOCUS27920</name>
</gene>
<reference evidence="7" key="1">
    <citation type="submission" date="2023-08" db="EMBL/GenBank/DDBJ databases">
        <authorList>
            <person name="Chen Y."/>
            <person name="Shah S."/>
            <person name="Dougan E. K."/>
            <person name="Thang M."/>
            <person name="Chan C."/>
        </authorList>
    </citation>
    <scope>NUCLEOTIDE SEQUENCE</scope>
</reference>
<dbReference type="GO" id="GO:0019148">
    <property type="term" value="F:D-cysteine desulfhydrase activity"/>
    <property type="evidence" value="ECO:0007669"/>
    <property type="project" value="TreeGrafter"/>
</dbReference>
<dbReference type="Pfam" id="PF00291">
    <property type="entry name" value="PALP"/>
    <property type="match status" value="1"/>
</dbReference>
<evidence type="ECO:0000256" key="2">
    <source>
        <dbReference type="ARBA" id="ARBA00008639"/>
    </source>
</evidence>
<evidence type="ECO:0000259" key="6">
    <source>
        <dbReference type="Pfam" id="PF00291"/>
    </source>
</evidence>
<sequence>MQLLRHVAYEAPLWAQHLKVPKERVLLGHLPTPLMPWNCPALQELNVQWTLKRDDLTGLELSGNKTRKLEFFMADAMAKACDVVVTVGGLQSNHCRATAAAARLLGLEAHLVLLVKDSMVDQDPGLQGNLLLSRLTGAHLHLIGAKEYYALGGDLSAAERLNQRVASELATKGRRPYVIPVGGTAPLGTWGYLQAVEELQLQMVSPECREDYEEGFDHVVVACGSGGTFAGLAVGLHLAGGARKLHGVNIQHTPAAYRALLLKEAEGLGCSKEQAELIAQQVEIHPGGGGGYANASEAELQFLVEVAKSSGVVLDHVYSGKALFHFCEHARAHPDDFRNSRILFWHTGGLFGLYSQEERLGQLARL</sequence>
<protein>
    <recommendedName>
        <fullName evidence="6">Tryptophan synthase beta chain-like PALP domain-containing protein</fullName>
    </recommendedName>
</protein>
<evidence type="ECO:0000256" key="5">
    <source>
        <dbReference type="PIRSR" id="PIRSR006278-2"/>
    </source>
</evidence>
<dbReference type="PANTHER" id="PTHR43780:SF2">
    <property type="entry name" value="1-AMINOCYCLOPROPANE-1-CARBOXYLATE DEAMINASE-RELATED"/>
    <property type="match status" value="1"/>
</dbReference>
<feature type="domain" description="Tryptophan synthase beta chain-like PALP" evidence="6">
    <location>
        <begin position="26"/>
        <end position="348"/>
    </location>
</feature>
<dbReference type="Gene3D" id="3.40.50.1100">
    <property type="match status" value="2"/>
</dbReference>
<keyword evidence="3 5" id="KW-0663">Pyridoxal phosphate</keyword>
<dbReference type="PIRSF" id="PIRSF006278">
    <property type="entry name" value="ACCD_DCysDesulf"/>
    <property type="match status" value="1"/>
</dbReference>
<comment type="caution">
    <text evidence="7">The sequence shown here is derived from an EMBL/GenBank/DDBJ whole genome shotgun (WGS) entry which is preliminary data.</text>
</comment>
<proteinExistence type="inferred from homology"/>
<comment type="cofactor">
    <cofactor evidence="1">
        <name>pyridoxal 5'-phosphate</name>
        <dbReference type="ChEBI" id="CHEBI:597326"/>
    </cofactor>
</comment>
<evidence type="ECO:0000313" key="7">
    <source>
        <dbReference type="EMBL" id="CAJ1405798.1"/>
    </source>
</evidence>
<organism evidence="7 8">
    <name type="scientific">Effrenium voratum</name>
    <dbReference type="NCBI Taxonomy" id="2562239"/>
    <lineage>
        <taxon>Eukaryota</taxon>
        <taxon>Sar</taxon>
        <taxon>Alveolata</taxon>
        <taxon>Dinophyceae</taxon>
        <taxon>Suessiales</taxon>
        <taxon>Symbiodiniaceae</taxon>
        <taxon>Effrenium</taxon>
    </lineage>
</organism>
<dbReference type="InterPro" id="IPR001926">
    <property type="entry name" value="TrpB-like_PALP"/>
</dbReference>
<dbReference type="PANTHER" id="PTHR43780">
    <property type="entry name" value="1-AMINOCYCLOPROPANE-1-CARBOXYLATE DEAMINASE-RELATED"/>
    <property type="match status" value="1"/>
</dbReference>
<evidence type="ECO:0000256" key="1">
    <source>
        <dbReference type="ARBA" id="ARBA00001933"/>
    </source>
</evidence>
<keyword evidence="8" id="KW-1185">Reference proteome</keyword>
<feature type="active site" description="Nucleophile" evidence="4">
    <location>
        <position position="92"/>
    </location>
</feature>
<dbReference type="AlphaFoldDB" id="A0AA36JGH1"/>
<feature type="modified residue" description="N6-(pyridoxal phosphate)lysine" evidence="5">
    <location>
        <position position="65"/>
    </location>
</feature>
<dbReference type="InterPro" id="IPR027278">
    <property type="entry name" value="ACCD_DCysDesulf"/>
</dbReference>
<name>A0AA36JGH1_9DINO</name>
<accession>A0AA36JGH1</accession>
<comment type="similarity">
    <text evidence="2">Belongs to the ACC deaminase/D-cysteine desulfhydrase family.</text>
</comment>
<dbReference type="Proteomes" id="UP001178507">
    <property type="component" value="Unassembled WGS sequence"/>
</dbReference>
<evidence type="ECO:0000256" key="4">
    <source>
        <dbReference type="PIRSR" id="PIRSR006278-1"/>
    </source>
</evidence>
<dbReference type="EMBL" id="CAUJNA010003603">
    <property type="protein sequence ID" value="CAJ1405798.1"/>
    <property type="molecule type" value="Genomic_DNA"/>
</dbReference>
<dbReference type="InterPro" id="IPR036052">
    <property type="entry name" value="TrpB-like_PALP_sf"/>
</dbReference>
<evidence type="ECO:0000313" key="8">
    <source>
        <dbReference type="Proteomes" id="UP001178507"/>
    </source>
</evidence>
<dbReference type="SUPFAM" id="SSF53686">
    <property type="entry name" value="Tryptophan synthase beta subunit-like PLP-dependent enzymes"/>
    <property type="match status" value="1"/>
</dbReference>